<feature type="compositionally biased region" description="Basic and acidic residues" evidence="1">
    <location>
        <begin position="7"/>
        <end position="17"/>
    </location>
</feature>
<protein>
    <submittedName>
        <fullName evidence="2">Uncharacterized protein</fullName>
    </submittedName>
</protein>
<dbReference type="AlphaFoldDB" id="A0A6S7GEN6"/>
<dbReference type="EMBL" id="CACRXK020001524">
    <property type="protein sequence ID" value="CAB3989633.1"/>
    <property type="molecule type" value="Genomic_DNA"/>
</dbReference>
<keyword evidence="3" id="KW-1185">Reference proteome</keyword>
<evidence type="ECO:0000313" key="2">
    <source>
        <dbReference type="EMBL" id="CAB3989633.1"/>
    </source>
</evidence>
<feature type="compositionally biased region" description="Polar residues" evidence="1">
    <location>
        <begin position="240"/>
        <end position="275"/>
    </location>
</feature>
<evidence type="ECO:0000256" key="1">
    <source>
        <dbReference type="SAM" id="MobiDB-lite"/>
    </source>
</evidence>
<feature type="region of interest" description="Disordered" evidence="1">
    <location>
        <begin position="1"/>
        <end position="21"/>
    </location>
</feature>
<sequence>MTLEKPLCPEDGVKEDLPMSPEEPWCPQDECSLITIEQQDINKIDATLVNIKKWVKIINKDKRCRAHKLRLRDKQLLIAPEAHQRVLDFNKSLQVRNDFLQLSADSIVTDNIFIEFRDYLILSLQLRKVQRPDAIANLTVEQKFVITVKGFSNDVHFTATIIRKTVVTTQRELSRKCNANIESGHLANAMTHLPSTSETYALQDRTEDAINTYKFIKNQVHTNIEPESDEPVEHPHTPDKSTSTTNVNQSNLSSPSCSIPPSFQPPSKSFAKTCS</sequence>
<accession>A0A6S7GEN6</accession>
<name>A0A6S7GEN6_PARCT</name>
<comment type="caution">
    <text evidence="2">The sequence shown here is derived from an EMBL/GenBank/DDBJ whole genome shotgun (WGS) entry which is preliminary data.</text>
</comment>
<evidence type="ECO:0000313" key="3">
    <source>
        <dbReference type="Proteomes" id="UP001152795"/>
    </source>
</evidence>
<proteinExistence type="predicted"/>
<reference evidence="2" key="1">
    <citation type="submission" date="2020-04" db="EMBL/GenBank/DDBJ databases">
        <authorList>
            <person name="Alioto T."/>
            <person name="Alioto T."/>
            <person name="Gomez Garrido J."/>
        </authorList>
    </citation>
    <scope>NUCLEOTIDE SEQUENCE</scope>
    <source>
        <strain evidence="2">A484AB</strain>
    </source>
</reference>
<organism evidence="2 3">
    <name type="scientific">Paramuricea clavata</name>
    <name type="common">Red gorgonian</name>
    <name type="synonym">Violescent sea-whip</name>
    <dbReference type="NCBI Taxonomy" id="317549"/>
    <lineage>
        <taxon>Eukaryota</taxon>
        <taxon>Metazoa</taxon>
        <taxon>Cnidaria</taxon>
        <taxon>Anthozoa</taxon>
        <taxon>Octocorallia</taxon>
        <taxon>Malacalcyonacea</taxon>
        <taxon>Plexauridae</taxon>
        <taxon>Paramuricea</taxon>
    </lineage>
</organism>
<gene>
    <name evidence="2" type="ORF">PACLA_8A001795</name>
</gene>
<dbReference type="Proteomes" id="UP001152795">
    <property type="component" value="Unassembled WGS sequence"/>
</dbReference>
<feature type="region of interest" description="Disordered" evidence="1">
    <location>
        <begin position="224"/>
        <end position="275"/>
    </location>
</feature>